<keyword evidence="8" id="KW-1185">Reference proteome</keyword>
<feature type="transmembrane region" description="Helical" evidence="6">
    <location>
        <begin position="88"/>
        <end position="112"/>
    </location>
</feature>
<evidence type="ECO:0000256" key="5">
    <source>
        <dbReference type="SAM" id="MobiDB-lite"/>
    </source>
</evidence>
<dbReference type="InterPro" id="IPR036259">
    <property type="entry name" value="MFS_trans_sf"/>
</dbReference>
<dbReference type="SUPFAM" id="SSF103473">
    <property type="entry name" value="MFS general substrate transporter"/>
    <property type="match status" value="1"/>
</dbReference>
<dbReference type="EMBL" id="BPWL01000005">
    <property type="protein sequence ID" value="GJJ10843.1"/>
    <property type="molecule type" value="Genomic_DNA"/>
</dbReference>
<dbReference type="GO" id="GO:0022857">
    <property type="term" value="F:transmembrane transporter activity"/>
    <property type="evidence" value="ECO:0007669"/>
    <property type="project" value="TreeGrafter"/>
</dbReference>
<feature type="compositionally biased region" description="Basic and acidic residues" evidence="5">
    <location>
        <begin position="292"/>
        <end position="303"/>
    </location>
</feature>
<evidence type="ECO:0000256" key="1">
    <source>
        <dbReference type="ARBA" id="ARBA00004141"/>
    </source>
</evidence>
<evidence type="ECO:0000256" key="3">
    <source>
        <dbReference type="ARBA" id="ARBA00022989"/>
    </source>
</evidence>
<dbReference type="GO" id="GO:0005886">
    <property type="term" value="C:plasma membrane"/>
    <property type="evidence" value="ECO:0007669"/>
    <property type="project" value="TreeGrafter"/>
</dbReference>
<comment type="subcellular location">
    <subcellularLocation>
        <location evidence="1">Membrane</location>
        <topology evidence="1">Multi-pass membrane protein</topology>
    </subcellularLocation>
</comment>
<name>A0AAV5ADW2_9AGAM</name>
<feature type="region of interest" description="Disordered" evidence="5">
    <location>
        <begin position="292"/>
        <end position="312"/>
    </location>
</feature>
<keyword evidence="4 6" id="KW-0472">Membrane</keyword>
<evidence type="ECO:0000256" key="4">
    <source>
        <dbReference type="ARBA" id="ARBA00023136"/>
    </source>
</evidence>
<evidence type="ECO:0000256" key="6">
    <source>
        <dbReference type="SAM" id="Phobius"/>
    </source>
</evidence>
<gene>
    <name evidence="7" type="ORF">Clacol_005071</name>
</gene>
<keyword evidence="2 6" id="KW-0812">Transmembrane</keyword>
<feature type="transmembrane region" description="Helical" evidence="6">
    <location>
        <begin position="178"/>
        <end position="197"/>
    </location>
</feature>
<dbReference type="Proteomes" id="UP001050691">
    <property type="component" value="Unassembled WGS sequence"/>
</dbReference>
<evidence type="ECO:0000313" key="7">
    <source>
        <dbReference type="EMBL" id="GJJ10843.1"/>
    </source>
</evidence>
<dbReference type="PANTHER" id="PTHR23501:SF102">
    <property type="entry name" value="DRUG TRANSPORTER, PUTATIVE (AFU_ORTHOLOGUE AFUA_3G08530)-RELATED"/>
    <property type="match status" value="1"/>
</dbReference>
<accession>A0AAV5ADW2</accession>
<feature type="transmembrane region" description="Helical" evidence="6">
    <location>
        <begin position="24"/>
        <end position="42"/>
    </location>
</feature>
<protein>
    <submittedName>
        <fullName evidence="7">Uncharacterized protein</fullName>
    </submittedName>
</protein>
<comment type="caution">
    <text evidence="7">The sequence shown here is derived from an EMBL/GenBank/DDBJ whole genome shotgun (WGS) entry which is preliminary data.</text>
</comment>
<dbReference type="PANTHER" id="PTHR23501">
    <property type="entry name" value="MAJOR FACILITATOR SUPERFAMILY"/>
    <property type="match status" value="1"/>
</dbReference>
<keyword evidence="3 6" id="KW-1133">Transmembrane helix</keyword>
<organism evidence="7 8">
    <name type="scientific">Clathrus columnatus</name>
    <dbReference type="NCBI Taxonomy" id="1419009"/>
    <lineage>
        <taxon>Eukaryota</taxon>
        <taxon>Fungi</taxon>
        <taxon>Dikarya</taxon>
        <taxon>Basidiomycota</taxon>
        <taxon>Agaricomycotina</taxon>
        <taxon>Agaricomycetes</taxon>
        <taxon>Phallomycetidae</taxon>
        <taxon>Phallales</taxon>
        <taxon>Clathraceae</taxon>
        <taxon>Clathrus</taxon>
    </lineage>
</organism>
<evidence type="ECO:0000256" key="2">
    <source>
        <dbReference type="ARBA" id="ARBA00022692"/>
    </source>
</evidence>
<feature type="transmembrane region" description="Helical" evidence="6">
    <location>
        <begin position="217"/>
        <end position="235"/>
    </location>
</feature>
<feature type="transmembrane region" description="Helical" evidence="6">
    <location>
        <begin position="63"/>
        <end position="82"/>
    </location>
</feature>
<sequence>MGASAAIAIALAWGGVQFSWGSANVLVPLILGVAGLVFFIIFEKVLTREPIVCYKYSKYIQSVLSATIALAGTYFIPVYYQACKGASPILSGVETLGFAVIAPSAVVGGIIVKKAQKYRPCLWIGWSLMVIGSGLMTTVKATTPTGHVIGLTVITGFGLGWVYALVQFPIQAPLPVGINAQCMALLAFTRAFGSIWGVSIGNTVLQNILLHQLPQEFIGKMTTGIPIVYALIPTISSLPPILREQVRMAFADGLQLLWKILAGISALGFVSSLLMLELPMIGVVDEKWAMQDGTQKDSEDKESAVSPSISKV</sequence>
<dbReference type="AlphaFoldDB" id="A0AAV5ADW2"/>
<feature type="transmembrane region" description="Helical" evidence="6">
    <location>
        <begin position="256"/>
        <end position="276"/>
    </location>
</feature>
<proteinExistence type="predicted"/>
<reference evidence="7" key="1">
    <citation type="submission" date="2021-10" db="EMBL/GenBank/DDBJ databases">
        <title>De novo Genome Assembly of Clathrus columnatus (Basidiomycota, Fungi) Using Illumina and Nanopore Sequence Data.</title>
        <authorList>
            <person name="Ogiso-Tanaka E."/>
            <person name="Itagaki H."/>
            <person name="Hosoya T."/>
            <person name="Hosaka K."/>
        </authorList>
    </citation>
    <scope>NUCLEOTIDE SEQUENCE</scope>
    <source>
        <strain evidence="7">MO-923</strain>
    </source>
</reference>
<evidence type="ECO:0000313" key="8">
    <source>
        <dbReference type="Proteomes" id="UP001050691"/>
    </source>
</evidence>
<feature type="transmembrane region" description="Helical" evidence="6">
    <location>
        <begin position="145"/>
        <end position="166"/>
    </location>
</feature>